<comment type="caution">
    <text evidence="2">The sequence shown here is derived from an EMBL/GenBank/DDBJ whole genome shotgun (WGS) entry which is preliminary data.</text>
</comment>
<dbReference type="EMBL" id="VFOZ01000001">
    <property type="protein sequence ID" value="TQL97236.1"/>
    <property type="molecule type" value="Genomic_DNA"/>
</dbReference>
<reference evidence="2 3" key="1">
    <citation type="submission" date="2019-06" db="EMBL/GenBank/DDBJ databases">
        <title>Sequencing the genomes of 1000 actinobacteria strains.</title>
        <authorList>
            <person name="Klenk H.-P."/>
        </authorList>
    </citation>
    <scope>NUCLEOTIDE SEQUENCE [LARGE SCALE GENOMIC DNA]</scope>
    <source>
        <strain evidence="2 3">DSM 102200</strain>
    </source>
</reference>
<dbReference type="InterPro" id="IPR014729">
    <property type="entry name" value="Rossmann-like_a/b/a_fold"/>
</dbReference>
<organism evidence="2 3">
    <name type="scientific">Actinoallomurus bryophytorum</name>
    <dbReference type="NCBI Taxonomy" id="1490222"/>
    <lineage>
        <taxon>Bacteria</taxon>
        <taxon>Bacillati</taxon>
        <taxon>Actinomycetota</taxon>
        <taxon>Actinomycetes</taxon>
        <taxon>Streptosporangiales</taxon>
        <taxon>Thermomonosporaceae</taxon>
        <taxon>Actinoallomurus</taxon>
    </lineage>
</organism>
<evidence type="ECO:0000313" key="3">
    <source>
        <dbReference type="Proteomes" id="UP000316096"/>
    </source>
</evidence>
<sequence>MRDGGVVLAGVDGTDSGRAALRTAADEAVAGGLRLVALHVRRVPRPLELMAWEAYPFAEQWRDELELEAWLQCTLLLTELPVEWEYTVVDGDPVHALRSCAAARSACVVYVGSRIRTRWAARLHRCPAAELERCSPCRVRVVRFPDLPQ</sequence>
<dbReference type="RefSeq" id="WP_141955993.1">
    <property type="nucleotide sequence ID" value="NZ_VFOZ01000001.1"/>
</dbReference>
<keyword evidence="3" id="KW-1185">Reference proteome</keyword>
<evidence type="ECO:0000259" key="1">
    <source>
        <dbReference type="Pfam" id="PF00582"/>
    </source>
</evidence>
<dbReference type="OrthoDB" id="4553288at2"/>
<dbReference type="Proteomes" id="UP000316096">
    <property type="component" value="Unassembled WGS sequence"/>
</dbReference>
<dbReference type="AlphaFoldDB" id="A0A543CJG6"/>
<dbReference type="InterPro" id="IPR006016">
    <property type="entry name" value="UspA"/>
</dbReference>
<gene>
    <name evidence="2" type="ORF">FB559_2815</name>
</gene>
<dbReference type="SUPFAM" id="SSF52402">
    <property type="entry name" value="Adenine nucleotide alpha hydrolases-like"/>
    <property type="match status" value="1"/>
</dbReference>
<protein>
    <submittedName>
        <fullName evidence="2">Nucleotide-binding universal stress UspA family protein</fullName>
    </submittedName>
</protein>
<name>A0A543CJG6_9ACTN</name>
<evidence type="ECO:0000313" key="2">
    <source>
        <dbReference type="EMBL" id="TQL97236.1"/>
    </source>
</evidence>
<feature type="domain" description="UspA" evidence="1">
    <location>
        <begin position="7"/>
        <end position="143"/>
    </location>
</feature>
<accession>A0A543CJG6</accession>
<proteinExistence type="predicted"/>
<dbReference type="Pfam" id="PF00582">
    <property type="entry name" value="Usp"/>
    <property type="match status" value="1"/>
</dbReference>
<dbReference type="Gene3D" id="3.40.50.620">
    <property type="entry name" value="HUPs"/>
    <property type="match status" value="1"/>
</dbReference>
<dbReference type="CDD" id="cd00293">
    <property type="entry name" value="USP-like"/>
    <property type="match status" value="1"/>
</dbReference>